<dbReference type="PRINTS" id="PR00465">
    <property type="entry name" value="EP450IV"/>
</dbReference>
<dbReference type="SUPFAM" id="SSF48264">
    <property type="entry name" value="Cytochrome P450"/>
    <property type="match status" value="1"/>
</dbReference>
<dbReference type="GO" id="GO:0004497">
    <property type="term" value="F:monooxygenase activity"/>
    <property type="evidence" value="ECO:0007669"/>
    <property type="project" value="UniProtKB-KW"/>
</dbReference>
<dbReference type="EMBL" id="JACHMP010000001">
    <property type="protein sequence ID" value="MBB5823064.1"/>
    <property type="molecule type" value="Genomic_DNA"/>
</dbReference>
<proteinExistence type="inferred from homology"/>
<dbReference type="RefSeq" id="WP_184539984.1">
    <property type="nucleotide sequence ID" value="NZ_JACHMP010000001.1"/>
</dbReference>
<dbReference type="InterPro" id="IPR001128">
    <property type="entry name" value="Cyt_P450"/>
</dbReference>
<evidence type="ECO:0000256" key="6">
    <source>
        <dbReference type="ARBA" id="ARBA00023033"/>
    </source>
</evidence>
<keyword evidence="6 8" id="KW-0503">Monooxygenase</keyword>
<gene>
    <name evidence="9" type="ORF">F4562_006126</name>
</gene>
<dbReference type="InterPro" id="IPR017972">
    <property type="entry name" value="Cyt_P450_CS"/>
</dbReference>
<organism evidence="9 10">
    <name type="scientific">Streptosporangium becharense</name>
    <dbReference type="NCBI Taxonomy" id="1816182"/>
    <lineage>
        <taxon>Bacteria</taxon>
        <taxon>Bacillati</taxon>
        <taxon>Actinomycetota</taxon>
        <taxon>Actinomycetes</taxon>
        <taxon>Streptosporangiales</taxon>
        <taxon>Streptosporangiaceae</taxon>
        <taxon>Streptosporangium</taxon>
    </lineage>
</organism>
<dbReference type="PANTHER" id="PTHR24291">
    <property type="entry name" value="CYTOCHROME P450 FAMILY 4"/>
    <property type="match status" value="1"/>
</dbReference>
<evidence type="ECO:0000256" key="1">
    <source>
        <dbReference type="ARBA" id="ARBA00010617"/>
    </source>
</evidence>
<dbReference type="GO" id="GO:0016705">
    <property type="term" value="F:oxidoreductase activity, acting on paired donors, with incorporation or reduction of molecular oxygen"/>
    <property type="evidence" value="ECO:0007669"/>
    <property type="project" value="InterPro"/>
</dbReference>
<dbReference type="Pfam" id="PF00067">
    <property type="entry name" value="p450"/>
    <property type="match status" value="1"/>
</dbReference>
<dbReference type="Proteomes" id="UP000540685">
    <property type="component" value="Unassembled WGS sequence"/>
</dbReference>
<dbReference type="PROSITE" id="PS00086">
    <property type="entry name" value="CYTOCHROME_P450"/>
    <property type="match status" value="1"/>
</dbReference>
<evidence type="ECO:0000256" key="3">
    <source>
        <dbReference type="ARBA" id="ARBA00022723"/>
    </source>
</evidence>
<dbReference type="PANTHER" id="PTHR24291:SF50">
    <property type="entry name" value="BIFUNCTIONAL ALBAFLAVENONE MONOOXYGENASE_TERPENE SYNTHASE"/>
    <property type="match status" value="1"/>
</dbReference>
<feature type="binding site" description="axial binding residue" evidence="7">
    <location>
        <position position="400"/>
    </location>
    <ligand>
        <name>heme</name>
        <dbReference type="ChEBI" id="CHEBI:30413"/>
    </ligand>
    <ligandPart>
        <name>Fe</name>
        <dbReference type="ChEBI" id="CHEBI:18248"/>
    </ligandPart>
</feature>
<reference evidence="9 10" key="1">
    <citation type="submission" date="2020-08" db="EMBL/GenBank/DDBJ databases">
        <title>Sequencing the genomes of 1000 actinobacteria strains.</title>
        <authorList>
            <person name="Klenk H.-P."/>
        </authorList>
    </citation>
    <scope>NUCLEOTIDE SEQUENCE [LARGE SCALE GENOMIC DNA]</scope>
    <source>
        <strain evidence="9 10">DSM 46887</strain>
    </source>
</reference>
<evidence type="ECO:0000256" key="8">
    <source>
        <dbReference type="RuleBase" id="RU000461"/>
    </source>
</evidence>
<accession>A0A7W9MK28</accession>
<name>A0A7W9MK28_9ACTN</name>
<dbReference type="Gene3D" id="1.10.630.10">
    <property type="entry name" value="Cytochrome P450"/>
    <property type="match status" value="1"/>
</dbReference>
<keyword evidence="4 8" id="KW-0560">Oxidoreductase</keyword>
<evidence type="ECO:0000313" key="10">
    <source>
        <dbReference type="Proteomes" id="UP000540685"/>
    </source>
</evidence>
<evidence type="ECO:0000256" key="5">
    <source>
        <dbReference type="ARBA" id="ARBA00023004"/>
    </source>
</evidence>
<keyword evidence="5 7" id="KW-0408">Iron</keyword>
<dbReference type="InterPro" id="IPR002403">
    <property type="entry name" value="Cyt_P450_E_grp-IV"/>
</dbReference>
<evidence type="ECO:0000313" key="9">
    <source>
        <dbReference type="EMBL" id="MBB5823064.1"/>
    </source>
</evidence>
<evidence type="ECO:0000256" key="7">
    <source>
        <dbReference type="PIRSR" id="PIRSR602403-1"/>
    </source>
</evidence>
<keyword evidence="3 7" id="KW-0479">Metal-binding</keyword>
<keyword evidence="10" id="KW-1185">Reference proteome</keyword>
<keyword evidence="2 7" id="KW-0349">Heme</keyword>
<evidence type="ECO:0000256" key="2">
    <source>
        <dbReference type="ARBA" id="ARBA00022617"/>
    </source>
</evidence>
<dbReference type="GO" id="GO:0020037">
    <property type="term" value="F:heme binding"/>
    <property type="evidence" value="ECO:0007669"/>
    <property type="project" value="InterPro"/>
</dbReference>
<dbReference type="InterPro" id="IPR036396">
    <property type="entry name" value="Cyt_P450_sf"/>
</dbReference>
<comment type="cofactor">
    <cofactor evidence="7">
        <name>heme</name>
        <dbReference type="ChEBI" id="CHEBI:30413"/>
    </cofactor>
</comment>
<evidence type="ECO:0000256" key="4">
    <source>
        <dbReference type="ARBA" id="ARBA00023002"/>
    </source>
</evidence>
<dbReference type="GO" id="GO:0005506">
    <property type="term" value="F:iron ion binding"/>
    <property type="evidence" value="ECO:0007669"/>
    <property type="project" value="InterPro"/>
</dbReference>
<comment type="similarity">
    <text evidence="1 8">Belongs to the cytochrome P450 family.</text>
</comment>
<comment type="caution">
    <text evidence="9">The sequence shown here is derived from an EMBL/GenBank/DDBJ whole genome shotgun (WGS) entry which is preliminary data.</text>
</comment>
<dbReference type="AlphaFoldDB" id="A0A7W9MK28"/>
<dbReference type="PRINTS" id="PR00385">
    <property type="entry name" value="P450"/>
</dbReference>
<dbReference type="CDD" id="cd20620">
    <property type="entry name" value="CYP132-like"/>
    <property type="match status" value="1"/>
</dbReference>
<dbReference type="InterPro" id="IPR050196">
    <property type="entry name" value="Cytochrome_P450_Monoox"/>
</dbReference>
<sequence>MRSKSLIPPKVPSYPLVGSSPALLRGKFGFLRETREKYGDVFELDLGFAVFTVVCHPRHAQHLLVDNTRNYVKSGPLWDGIRTLLGDGLPFVEGDVWKRNRLLMQPAFHRQRLIGLVDGMVDAIDEVFDDWAGWAQAGEPFDIGAACNRLTMHVLVRALFGTGMQPGEPERIGEAFDYAIRYMMIGSLSTRWPQWLPMPGRARYHRAIRKIDEIVRHIVDRGRQGLDQDGAHLLALLLNTVDADTGERMTDRQLRDETVTLFAAGYETTAVTLSFAFHLMAQYPEAAQRMRDEVDTVLGRRRPGFGDLAALPYTRNVLLEAVRLYSPAYYLTRTAVGEDEIDGFRIPAGRQVLIATYLIHHHPEVWPDPLRFDPDRFTPQRSEGRHKQALMAFGAGQRQCIGKEFALTEAHLVLARAVQRYILAPVPGRENQVGMAASARAKDGVWVRMRHR</sequence>
<protein>
    <submittedName>
        <fullName evidence="9">Cytochrome P450</fullName>
    </submittedName>
</protein>